<dbReference type="RefSeq" id="WP_173560240.1">
    <property type="nucleotide sequence ID" value="NZ_JAPIUZ010000004.1"/>
</dbReference>
<evidence type="ECO:0000313" key="8">
    <source>
        <dbReference type="EMBL" id="MCX2564038.1"/>
    </source>
</evidence>
<keyword evidence="1" id="KW-0645">Protease</keyword>
<dbReference type="InterPro" id="IPR037518">
    <property type="entry name" value="MPN"/>
</dbReference>
<comment type="caution">
    <text evidence="8">The sequence shown here is derived from an EMBL/GenBank/DDBJ whole genome shotgun (WGS) entry which is preliminary data.</text>
</comment>
<evidence type="ECO:0000256" key="5">
    <source>
        <dbReference type="ARBA" id="ARBA00023049"/>
    </source>
</evidence>
<dbReference type="Gene3D" id="3.40.140.10">
    <property type="entry name" value="Cytidine Deaminase, domain 2"/>
    <property type="match status" value="1"/>
</dbReference>
<reference evidence="8 9" key="1">
    <citation type="submission" date="2022-11" db="EMBL/GenBank/DDBJ databases">
        <title>Genome sequencing of Acetobacter type strain.</title>
        <authorList>
            <person name="Heo J."/>
            <person name="Lee D."/>
            <person name="Han B.-H."/>
            <person name="Hong S.-B."/>
            <person name="Kwon S.-W."/>
        </authorList>
    </citation>
    <scope>NUCLEOTIDE SEQUENCE [LARGE SCALE GENOMIC DNA]</scope>
    <source>
        <strain evidence="8 9">KACC 21253</strain>
    </source>
</reference>
<keyword evidence="5" id="KW-0482">Metalloprotease</keyword>
<dbReference type="PROSITE" id="PS01302">
    <property type="entry name" value="UPF0758"/>
    <property type="match status" value="1"/>
</dbReference>
<evidence type="ECO:0000256" key="4">
    <source>
        <dbReference type="ARBA" id="ARBA00022833"/>
    </source>
</evidence>
<keyword evidence="4" id="KW-0862">Zinc</keyword>
<comment type="similarity">
    <text evidence="6">Belongs to the UPF0758 family.</text>
</comment>
<evidence type="ECO:0000313" key="9">
    <source>
        <dbReference type="Proteomes" id="UP001301152"/>
    </source>
</evidence>
<dbReference type="PANTHER" id="PTHR30471">
    <property type="entry name" value="DNA REPAIR PROTEIN RADC"/>
    <property type="match status" value="1"/>
</dbReference>
<dbReference type="Proteomes" id="UP001301152">
    <property type="component" value="Unassembled WGS sequence"/>
</dbReference>
<accession>A0ABT3QFH6</accession>
<dbReference type="Pfam" id="PF04002">
    <property type="entry name" value="RadC"/>
    <property type="match status" value="1"/>
</dbReference>
<proteinExistence type="inferred from homology"/>
<evidence type="ECO:0000259" key="7">
    <source>
        <dbReference type="PROSITE" id="PS50249"/>
    </source>
</evidence>
<evidence type="ECO:0000256" key="6">
    <source>
        <dbReference type="RuleBase" id="RU003797"/>
    </source>
</evidence>
<dbReference type="PANTHER" id="PTHR30471:SF3">
    <property type="entry name" value="UPF0758 PROTEIN YEES-RELATED"/>
    <property type="match status" value="1"/>
</dbReference>
<evidence type="ECO:0000256" key="3">
    <source>
        <dbReference type="ARBA" id="ARBA00022801"/>
    </source>
</evidence>
<dbReference type="EMBL" id="JAPIUZ010000004">
    <property type="protein sequence ID" value="MCX2564038.1"/>
    <property type="molecule type" value="Genomic_DNA"/>
</dbReference>
<evidence type="ECO:0000256" key="2">
    <source>
        <dbReference type="ARBA" id="ARBA00022723"/>
    </source>
</evidence>
<dbReference type="CDD" id="cd08071">
    <property type="entry name" value="MPN_DUF2466"/>
    <property type="match status" value="1"/>
</dbReference>
<keyword evidence="9" id="KW-1185">Reference proteome</keyword>
<keyword evidence="3" id="KW-0378">Hydrolase</keyword>
<keyword evidence="2" id="KW-0479">Metal-binding</keyword>
<organism evidence="8 9">
    <name type="scientific">Acetobacter thailandicus</name>
    <dbReference type="NCBI Taxonomy" id="1502842"/>
    <lineage>
        <taxon>Bacteria</taxon>
        <taxon>Pseudomonadati</taxon>
        <taxon>Pseudomonadota</taxon>
        <taxon>Alphaproteobacteria</taxon>
        <taxon>Acetobacterales</taxon>
        <taxon>Acetobacteraceae</taxon>
        <taxon>Acetobacter</taxon>
    </lineage>
</organism>
<dbReference type="PROSITE" id="PS50249">
    <property type="entry name" value="MPN"/>
    <property type="match status" value="1"/>
</dbReference>
<feature type="domain" description="MPN" evidence="7">
    <location>
        <begin position="121"/>
        <end position="243"/>
    </location>
</feature>
<evidence type="ECO:0000256" key="1">
    <source>
        <dbReference type="ARBA" id="ARBA00022670"/>
    </source>
</evidence>
<dbReference type="InterPro" id="IPR020891">
    <property type="entry name" value="UPF0758_CS"/>
</dbReference>
<dbReference type="InterPro" id="IPR025657">
    <property type="entry name" value="RadC_JAB"/>
</dbReference>
<protein>
    <submittedName>
        <fullName evidence="8">DNA repair protein RadC</fullName>
    </submittedName>
</protein>
<name>A0ABT3QFH6_9PROT</name>
<dbReference type="InterPro" id="IPR001405">
    <property type="entry name" value="UPF0758"/>
</dbReference>
<gene>
    <name evidence="8" type="primary">radC</name>
    <name evidence="8" type="ORF">OQ497_08710</name>
</gene>
<sequence length="243" mass="27357">MMEKKIKNRVKDKFSREGHYPLRPAAEREADYQSFAAAGGKIDDAQLLQAFLRAIAPDLHDSEKIVVSLMARFGSLVAILSASAEELSEELKKHTSLIVYFQLIREAVLRSHLFHLKKEGIRHNTRWLYAYLRVMLSQEGREQARVLFFDSAKCLLAEKLMGQGTVDTAPIYPREVVHAAVNCKAQFLVLSHNHPSGDPSPSSDDLALTRHIQDAARLMNITVLDHIIVGQNSFFSFCDEGLL</sequence>
<dbReference type="NCBIfam" id="TIGR00608">
    <property type="entry name" value="radc"/>
    <property type="match status" value="1"/>
</dbReference>